<evidence type="ECO:0000313" key="1">
    <source>
        <dbReference type="Proteomes" id="UP000095283"/>
    </source>
</evidence>
<accession>A0A1I7WDL8</accession>
<evidence type="ECO:0000313" key="2">
    <source>
        <dbReference type="WBParaSite" id="Hba_03015"/>
    </source>
</evidence>
<protein>
    <submittedName>
        <fullName evidence="2">Ovule protein</fullName>
    </submittedName>
</protein>
<dbReference type="AlphaFoldDB" id="A0A1I7WDL8"/>
<keyword evidence="1" id="KW-1185">Reference proteome</keyword>
<proteinExistence type="predicted"/>
<name>A0A1I7WDL8_HETBA</name>
<sequence length="119" mass="14045">MTEQSCLVKATIMLHPYLVSLCPSKWPCQWGESLLVAKARSLWFNVGAQNHLLRAVSLYYYPLIGCFVIQGSRNTYIIELIIITIFLSKLKRLYTVCRSKIYIGIYKYQYYWYDLPKIF</sequence>
<dbReference type="WBParaSite" id="Hba_03015">
    <property type="protein sequence ID" value="Hba_03015"/>
    <property type="gene ID" value="Hba_03015"/>
</dbReference>
<organism evidence="1 2">
    <name type="scientific">Heterorhabditis bacteriophora</name>
    <name type="common">Entomopathogenic nematode worm</name>
    <dbReference type="NCBI Taxonomy" id="37862"/>
    <lineage>
        <taxon>Eukaryota</taxon>
        <taxon>Metazoa</taxon>
        <taxon>Ecdysozoa</taxon>
        <taxon>Nematoda</taxon>
        <taxon>Chromadorea</taxon>
        <taxon>Rhabditida</taxon>
        <taxon>Rhabditina</taxon>
        <taxon>Rhabditomorpha</taxon>
        <taxon>Strongyloidea</taxon>
        <taxon>Heterorhabditidae</taxon>
        <taxon>Heterorhabditis</taxon>
    </lineage>
</organism>
<reference evidence="2" key="1">
    <citation type="submission" date="2016-11" db="UniProtKB">
        <authorList>
            <consortium name="WormBaseParasite"/>
        </authorList>
    </citation>
    <scope>IDENTIFICATION</scope>
</reference>
<dbReference type="Proteomes" id="UP000095283">
    <property type="component" value="Unplaced"/>
</dbReference>